<name>A0AAN9KXZ6_CANGL</name>
<dbReference type="Proteomes" id="UP001367508">
    <property type="component" value="Unassembled WGS sequence"/>
</dbReference>
<gene>
    <name evidence="2" type="ORF">VNO77_27815</name>
</gene>
<dbReference type="Pfam" id="PF00995">
    <property type="entry name" value="Sec1"/>
    <property type="match status" value="1"/>
</dbReference>
<dbReference type="EMBL" id="JAYMYQ010000006">
    <property type="protein sequence ID" value="KAK7324283.1"/>
    <property type="molecule type" value="Genomic_DNA"/>
</dbReference>
<keyword evidence="3" id="KW-1185">Reference proteome</keyword>
<evidence type="ECO:0000256" key="1">
    <source>
        <dbReference type="ARBA" id="ARBA00009884"/>
    </source>
</evidence>
<dbReference type="InterPro" id="IPR001619">
    <property type="entry name" value="Sec1-like"/>
</dbReference>
<proteinExistence type="inferred from homology"/>
<accession>A0AAN9KXZ6</accession>
<reference evidence="2 3" key="1">
    <citation type="submission" date="2024-01" db="EMBL/GenBank/DDBJ databases">
        <title>The genomes of 5 underutilized Papilionoideae crops provide insights into root nodulation and disease resistanc.</title>
        <authorList>
            <person name="Jiang F."/>
        </authorList>
    </citation>
    <scope>NUCLEOTIDE SEQUENCE [LARGE SCALE GENOMIC DNA]</scope>
    <source>
        <strain evidence="2">LVBAO_FW01</strain>
        <tissue evidence="2">Leaves</tissue>
    </source>
</reference>
<dbReference type="AlphaFoldDB" id="A0AAN9KXZ6"/>
<dbReference type="InterPro" id="IPR036045">
    <property type="entry name" value="Sec1-like_sf"/>
</dbReference>
<dbReference type="SUPFAM" id="SSF56815">
    <property type="entry name" value="Sec1/munc18-like (SM) proteins"/>
    <property type="match status" value="1"/>
</dbReference>
<comment type="caution">
    <text evidence="2">The sequence shown here is derived from an EMBL/GenBank/DDBJ whole genome shotgun (WGS) entry which is preliminary data.</text>
</comment>
<dbReference type="Gene3D" id="3.40.50.2060">
    <property type="match status" value="1"/>
</dbReference>
<dbReference type="GO" id="GO:0016192">
    <property type="term" value="P:vesicle-mediated transport"/>
    <property type="evidence" value="ECO:0007669"/>
    <property type="project" value="InterPro"/>
</dbReference>
<protein>
    <submittedName>
        <fullName evidence="2">Uncharacterized protein</fullName>
    </submittedName>
</protein>
<sequence length="104" mass="11961">MSPVQKPPSTCPHEPPLEMLKSARSLDLKVWKVLIMDKVIVKIMYHSCKMENITDQEVSLVEGLFQRRKPLPFLGDVYYIQPSKENVVMFMSGMSRRSPPASMH</sequence>
<evidence type="ECO:0000313" key="3">
    <source>
        <dbReference type="Proteomes" id="UP001367508"/>
    </source>
</evidence>
<evidence type="ECO:0000313" key="2">
    <source>
        <dbReference type="EMBL" id="KAK7324283.1"/>
    </source>
</evidence>
<comment type="similarity">
    <text evidence="1">Belongs to the STXBP/unc-18/SEC1 family.</text>
</comment>
<dbReference type="InterPro" id="IPR043154">
    <property type="entry name" value="Sec-1-like_dom1"/>
</dbReference>
<organism evidence="2 3">
    <name type="scientific">Canavalia gladiata</name>
    <name type="common">Sword bean</name>
    <name type="synonym">Dolichos gladiatus</name>
    <dbReference type="NCBI Taxonomy" id="3824"/>
    <lineage>
        <taxon>Eukaryota</taxon>
        <taxon>Viridiplantae</taxon>
        <taxon>Streptophyta</taxon>
        <taxon>Embryophyta</taxon>
        <taxon>Tracheophyta</taxon>
        <taxon>Spermatophyta</taxon>
        <taxon>Magnoliopsida</taxon>
        <taxon>eudicotyledons</taxon>
        <taxon>Gunneridae</taxon>
        <taxon>Pentapetalae</taxon>
        <taxon>rosids</taxon>
        <taxon>fabids</taxon>
        <taxon>Fabales</taxon>
        <taxon>Fabaceae</taxon>
        <taxon>Papilionoideae</taxon>
        <taxon>50 kb inversion clade</taxon>
        <taxon>NPAAA clade</taxon>
        <taxon>indigoferoid/millettioid clade</taxon>
        <taxon>Phaseoleae</taxon>
        <taxon>Canavalia</taxon>
    </lineage>
</organism>